<keyword evidence="2" id="KW-1185">Reference proteome</keyword>
<dbReference type="Gene3D" id="1.20.1290.10">
    <property type="entry name" value="AhpD-like"/>
    <property type="match status" value="1"/>
</dbReference>
<evidence type="ECO:0008006" key="3">
    <source>
        <dbReference type="Google" id="ProtNLM"/>
    </source>
</evidence>
<sequence>MEAKAIEFINEVASRPGNEHVDSIWYSVAACAFAGCNEGPMVPHVYRAAIARHPDDAEARRTILRRMKESLINGAFIYGDPRLLNAFYPLAEAIPDQESVDRVVVRKDIENPYDMTGRGEEYMRRVFGASDMDRFLKTMDDYWPDLRKLVVNYCYGMYQSERSVLTDLDTSRLSLASLVTMDVPKQLGWHMRGFINLGGTRAELVKTLDIAKTIVDITGVKLKNELPDIDETITAAKLV</sequence>
<dbReference type="RefSeq" id="XP_060280734.1">
    <property type="nucleotide sequence ID" value="XM_060428736.1"/>
</dbReference>
<proteinExistence type="predicted"/>
<dbReference type="AlphaFoldDB" id="A0AAJ0BUK8"/>
<gene>
    <name evidence="1" type="ORF">QBC33DRAFT_547449</name>
</gene>
<evidence type="ECO:0000313" key="1">
    <source>
        <dbReference type="EMBL" id="KAK1764521.1"/>
    </source>
</evidence>
<dbReference type="InterPro" id="IPR029032">
    <property type="entry name" value="AhpD-like"/>
</dbReference>
<dbReference type="SUPFAM" id="SSF69118">
    <property type="entry name" value="AhpD-like"/>
    <property type="match status" value="1"/>
</dbReference>
<name>A0AAJ0BUK8_9PEZI</name>
<organism evidence="1 2">
    <name type="scientific">Phialemonium atrogriseum</name>
    <dbReference type="NCBI Taxonomy" id="1093897"/>
    <lineage>
        <taxon>Eukaryota</taxon>
        <taxon>Fungi</taxon>
        <taxon>Dikarya</taxon>
        <taxon>Ascomycota</taxon>
        <taxon>Pezizomycotina</taxon>
        <taxon>Sordariomycetes</taxon>
        <taxon>Sordariomycetidae</taxon>
        <taxon>Cephalothecales</taxon>
        <taxon>Cephalothecaceae</taxon>
        <taxon>Phialemonium</taxon>
    </lineage>
</organism>
<evidence type="ECO:0000313" key="2">
    <source>
        <dbReference type="Proteomes" id="UP001244011"/>
    </source>
</evidence>
<comment type="caution">
    <text evidence="1">The sequence shown here is derived from an EMBL/GenBank/DDBJ whole genome shotgun (WGS) entry which is preliminary data.</text>
</comment>
<reference evidence="1" key="1">
    <citation type="submission" date="2023-06" db="EMBL/GenBank/DDBJ databases">
        <title>Genome-scale phylogeny and comparative genomics of the fungal order Sordariales.</title>
        <authorList>
            <consortium name="Lawrence Berkeley National Laboratory"/>
            <person name="Hensen N."/>
            <person name="Bonometti L."/>
            <person name="Westerberg I."/>
            <person name="Brannstrom I.O."/>
            <person name="Guillou S."/>
            <person name="Cros-Aarteil S."/>
            <person name="Calhoun S."/>
            <person name="Haridas S."/>
            <person name="Kuo A."/>
            <person name="Mondo S."/>
            <person name="Pangilinan J."/>
            <person name="Riley R."/>
            <person name="Labutti K."/>
            <person name="Andreopoulos B."/>
            <person name="Lipzen A."/>
            <person name="Chen C."/>
            <person name="Yanf M."/>
            <person name="Daum C."/>
            <person name="Ng V."/>
            <person name="Clum A."/>
            <person name="Steindorff A."/>
            <person name="Ohm R."/>
            <person name="Martin F."/>
            <person name="Silar P."/>
            <person name="Natvig D."/>
            <person name="Lalanne C."/>
            <person name="Gautier V."/>
            <person name="Ament-Velasquez S.L."/>
            <person name="Kruys A."/>
            <person name="Hutchinson M.I."/>
            <person name="Powell A.J."/>
            <person name="Barry K."/>
            <person name="Miller A.N."/>
            <person name="Grigoriev I.V."/>
            <person name="Debuchy R."/>
            <person name="Gladieux P."/>
            <person name="Thoren M.H."/>
            <person name="Johannesson H."/>
        </authorList>
    </citation>
    <scope>NUCLEOTIDE SEQUENCE</scope>
    <source>
        <strain evidence="1">8032-3</strain>
    </source>
</reference>
<accession>A0AAJ0BUK8</accession>
<protein>
    <recommendedName>
        <fullName evidence="3">Carboxymuconolactone decarboxylase-like domain-containing protein</fullName>
    </recommendedName>
</protein>
<dbReference type="GeneID" id="85311923"/>
<dbReference type="PANTHER" id="PTHR28180">
    <property type="entry name" value="CONSERVED MITOCHONDRIAL PROTEIN-RELATED"/>
    <property type="match status" value="1"/>
</dbReference>
<dbReference type="InterPro" id="IPR052999">
    <property type="entry name" value="PTS1_Protein"/>
</dbReference>
<dbReference type="Proteomes" id="UP001244011">
    <property type="component" value="Unassembled WGS sequence"/>
</dbReference>
<dbReference type="EMBL" id="MU839020">
    <property type="protein sequence ID" value="KAK1764521.1"/>
    <property type="molecule type" value="Genomic_DNA"/>
</dbReference>